<dbReference type="InterPro" id="IPR005467">
    <property type="entry name" value="His_kinase_dom"/>
</dbReference>
<dbReference type="CDD" id="cd00082">
    <property type="entry name" value="HisKA"/>
    <property type="match status" value="1"/>
</dbReference>
<evidence type="ECO:0000313" key="11">
    <source>
        <dbReference type="EMBL" id="NOT32786.1"/>
    </source>
</evidence>
<dbReference type="Gene3D" id="6.10.340.10">
    <property type="match status" value="1"/>
</dbReference>
<evidence type="ECO:0000256" key="4">
    <source>
        <dbReference type="ARBA" id="ARBA00022553"/>
    </source>
</evidence>
<reference evidence="11 12" key="1">
    <citation type="submission" date="2020-04" db="EMBL/GenBank/DDBJ databases">
        <title>Metagenomic profiling of ammonia- and methane-oxidizing microorganisms in a Dutch drinking water treatment plant.</title>
        <authorList>
            <person name="Poghosyan L."/>
            <person name="Leucker S."/>
        </authorList>
    </citation>
    <scope>NUCLEOTIDE SEQUENCE [LARGE SCALE GENOMIC DNA]</scope>
    <source>
        <strain evidence="11">S-RSF-IL-03</strain>
    </source>
</reference>
<dbReference type="AlphaFoldDB" id="A0A849SEF4"/>
<name>A0A849SEF4_UNCEI</name>
<dbReference type="InterPro" id="IPR029150">
    <property type="entry name" value="dCache_3"/>
</dbReference>
<dbReference type="GO" id="GO:0000155">
    <property type="term" value="F:phosphorelay sensor kinase activity"/>
    <property type="evidence" value="ECO:0007669"/>
    <property type="project" value="InterPro"/>
</dbReference>
<evidence type="ECO:0000259" key="9">
    <source>
        <dbReference type="PROSITE" id="PS50109"/>
    </source>
</evidence>
<evidence type="ECO:0000256" key="2">
    <source>
        <dbReference type="ARBA" id="ARBA00004370"/>
    </source>
</evidence>
<dbReference type="PROSITE" id="PS50885">
    <property type="entry name" value="HAMP"/>
    <property type="match status" value="1"/>
</dbReference>
<dbReference type="Proteomes" id="UP000580839">
    <property type="component" value="Unassembled WGS sequence"/>
</dbReference>
<dbReference type="EMBL" id="JABFRW010000013">
    <property type="protein sequence ID" value="NOT32786.1"/>
    <property type="molecule type" value="Genomic_DNA"/>
</dbReference>
<feature type="domain" description="Histidine kinase" evidence="9">
    <location>
        <begin position="373"/>
        <end position="600"/>
    </location>
</feature>
<dbReference type="Pfam" id="PF14827">
    <property type="entry name" value="dCache_3"/>
    <property type="match status" value="1"/>
</dbReference>
<dbReference type="Pfam" id="PF00672">
    <property type="entry name" value="HAMP"/>
    <property type="match status" value="1"/>
</dbReference>
<dbReference type="SMART" id="SM00388">
    <property type="entry name" value="HisKA"/>
    <property type="match status" value="1"/>
</dbReference>
<evidence type="ECO:0000259" key="10">
    <source>
        <dbReference type="PROSITE" id="PS50885"/>
    </source>
</evidence>
<dbReference type="InterPro" id="IPR003594">
    <property type="entry name" value="HATPase_dom"/>
</dbReference>
<evidence type="ECO:0000256" key="1">
    <source>
        <dbReference type="ARBA" id="ARBA00000085"/>
    </source>
</evidence>
<dbReference type="InterPro" id="IPR036097">
    <property type="entry name" value="HisK_dim/P_sf"/>
</dbReference>
<evidence type="ECO:0000313" key="12">
    <source>
        <dbReference type="Proteomes" id="UP000580839"/>
    </source>
</evidence>
<dbReference type="Pfam" id="PF00512">
    <property type="entry name" value="HisKA"/>
    <property type="match status" value="1"/>
</dbReference>
<keyword evidence="6" id="KW-0418">Kinase</keyword>
<comment type="catalytic activity">
    <reaction evidence="1">
        <text>ATP + protein L-histidine = ADP + protein N-phospho-L-histidine.</text>
        <dbReference type="EC" id="2.7.13.3"/>
    </reaction>
</comment>
<sequence length="607" mass="65541">MKLRVRWKILLATTAPLVALAVGGLIVVDRNIARRVHESLRDDLRRAAAVFETLLSARSDRLAVTARVIVADPRFFSTLTLPGTAADPQLRATVSGVASEFGTITGPDLFEVFNAEGELLASVGPDFSSRSGRSEHVRSALEGRAVTGVLIDPQAHYQVAVTPVYVGGRVVGSLLLGDRIGRELAEELRSLTRSEVSFFSGSLSTGSTLENAEERQLVLSSLQAESVGGGAQSRSGTVTEVRAGRHVFLTLARELPDAVPGSGQLYVLQRALDTETTWLREMQTHLVELGLLAILLSLIAGYFIAERITAPLLRLVRGAEEMERGNYDFPLAGSDSDEVGYLTARFVEMRQRLRSYVRSLESVARLKTEFISVASHELRTPISVVNAYQELLATGQLGPVTSQQQTAVDAIGRAVKTLTRTAENATRMAQIESARLELEYADEDAIALLERAASEVRATAPDRRVSIEIQPLGDPGRIQVDGARFAHAISQLISNGVRFTPDGGSVTLTARREAEWLELEVRDTGNGMSEERIAQLADRSVVVHDASHHHSSGALEFNSAGLGLGLAIARGIVEHHRGTLTLASRLGHGTVVTLRIPVALMQLKEAA</sequence>
<dbReference type="InterPro" id="IPR050736">
    <property type="entry name" value="Sensor_HK_Regulatory"/>
</dbReference>
<dbReference type="GO" id="GO:0016020">
    <property type="term" value="C:membrane"/>
    <property type="evidence" value="ECO:0007669"/>
    <property type="project" value="UniProtKB-SubCell"/>
</dbReference>
<protein>
    <recommendedName>
        <fullName evidence="3">histidine kinase</fullName>
        <ecNumber evidence="3">2.7.13.3</ecNumber>
    </recommendedName>
</protein>
<evidence type="ECO:0000256" key="5">
    <source>
        <dbReference type="ARBA" id="ARBA00022679"/>
    </source>
</evidence>
<dbReference type="InterPro" id="IPR036890">
    <property type="entry name" value="HATPase_C_sf"/>
</dbReference>
<dbReference type="PRINTS" id="PR00344">
    <property type="entry name" value="BCTRLSENSOR"/>
</dbReference>
<keyword evidence="8" id="KW-0472">Membrane</keyword>
<evidence type="ECO:0000256" key="7">
    <source>
        <dbReference type="ARBA" id="ARBA00023012"/>
    </source>
</evidence>
<evidence type="ECO:0000256" key="8">
    <source>
        <dbReference type="SAM" id="Phobius"/>
    </source>
</evidence>
<feature type="transmembrane region" description="Helical" evidence="8">
    <location>
        <begin position="286"/>
        <end position="305"/>
    </location>
</feature>
<dbReference type="SUPFAM" id="SSF47384">
    <property type="entry name" value="Homodimeric domain of signal transducing histidine kinase"/>
    <property type="match status" value="1"/>
</dbReference>
<dbReference type="CDD" id="cd06225">
    <property type="entry name" value="HAMP"/>
    <property type="match status" value="1"/>
</dbReference>
<dbReference type="PROSITE" id="PS50109">
    <property type="entry name" value="HIS_KIN"/>
    <property type="match status" value="1"/>
</dbReference>
<accession>A0A849SEF4</accession>
<keyword evidence="4" id="KW-0597">Phosphoprotein</keyword>
<evidence type="ECO:0000256" key="3">
    <source>
        <dbReference type="ARBA" id="ARBA00012438"/>
    </source>
</evidence>
<keyword evidence="7" id="KW-0902">Two-component regulatory system</keyword>
<dbReference type="SUPFAM" id="SSF55874">
    <property type="entry name" value="ATPase domain of HSP90 chaperone/DNA topoisomerase II/histidine kinase"/>
    <property type="match status" value="1"/>
</dbReference>
<keyword evidence="8" id="KW-0812">Transmembrane</keyword>
<dbReference type="Pfam" id="PF02518">
    <property type="entry name" value="HATPase_c"/>
    <property type="match status" value="1"/>
</dbReference>
<keyword evidence="5" id="KW-0808">Transferase</keyword>
<dbReference type="InterPro" id="IPR003660">
    <property type="entry name" value="HAMP_dom"/>
</dbReference>
<comment type="subcellular location">
    <subcellularLocation>
        <location evidence="2">Membrane</location>
    </subcellularLocation>
</comment>
<dbReference type="SUPFAM" id="SSF158472">
    <property type="entry name" value="HAMP domain-like"/>
    <property type="match status" value="1"/>
</dbReference>
<dbReference type="PANTHER" id="PTHR43711:SF1">
    <property type="entry name" value="HISTIDINE KINASE 1"/>
    <property type="match status" value="1"/>
</dbReference>
<dbReference type="InterPro" id="IPR003661">
    <property type="entry name" value="HisK_dim/P_dom"/>
</dbReference>
<keyword evidence="8" id="KW-1133">Transmembrane helix</keyword>
<feature type="domain" description="HAMP" evidence="10">
    <location>
        <begin position="306"/>
        <end position="358"/>
    </location>
</feature>
<evidence type="ECO:0000256" key="6">
    <source>
        <dbReference type="ARBA" id="ARBA00022777"/>
    </source>
</evidence>
<organism evidence="11 12">
    <name type="scientific">Eiseniibacteriota bacterium</name>
    <dbReference type="NCBI Taxonomy" id="2212470"/>
    <lineage>
        <taxon>Bacteria</taxon>
        <taxon>Candidatus Eiseniibacteriota</taxon>
    </lineage>
</organism>
<dbReference type="Gene3D" id="1.10.287.130">
    <property type="match status" value="1"/>
</dbReference>
<gene>
    <name evidence="11" type="ORF">HOP12_01315</name>
</gene>
<dbReference type="EC" id="2.7.13.3" evidence="3"/>
<dbReference type="SMART" id="SM00304">
    <property type="entry name" value="HAMP"/>
    <property type="match status" value="1"/>
</dbReference>
<dbReference type="SMART" id="SM00387">
    <property type="entry name" value="HATPase_c"/>
    <property type="match status" value="1"/>
</dbReference>
<proteinExistence type="predicted"/>
<comment type="caution">
    <text evidence="11">The sequence shown here is derived from an EMBL/GenBank/DDBJ whole genome shotgun (WGS) entry which is preliminary data.</text>
</comment>
<dbReference type="PANTHER" id="PTHR43711">
    <property type="entry name" value="TWO-COMPONENT HISTIDINE KINASE"/>
    <property type="match status" value="1"/>
</dbReference>
<dbReference type="Gene3D" id="3.30.565.10">
    <property type="entry name" value="Histidine kinase-like ATPase, C-terminal domain"/>
    <property type="match status" value="1"/>
</dbReference>
<dbReference type="InterPro" id="IPR004358">
    <property type="entry name" value="Sig_transdc_His_kin-like_C"/>
</dbReference>